<name>A0A2J9KQN3_9ACTO</name>
<dbReference type="EMBL" id="VSZY01000019">
    <property type="protein sequence ID" value="MCU9969568.1"/>
    <property type="molecule type" value="Genomic_DNA"/>
</dbReference>
<feature type="domain" description="SpoVT-AbrB" evidence="2">
    <location>
        <begin position="1"/>
        <end position="45"/>
    </location>
</feature>
<dbReference type="InterPro" id="IPR007159">
    <property type="entry name" value="SpoVT-AbrB_dom"/>
</dbReference>
<proteinExistence type="predicted"/>
<sequence>MEATLDKAGRLVIPKVFRDQLGLNSGTPVDISLYGNGLQITPGGRKASLKVVAGKPVAASEARFDDDLMYTLMDSVRK</sequence>
<dbReference type="Proteomes" id="UP000582487">
    <property type="component" value="Unassembled WGS sequence"/>
</dbReference>
<evidence type="ECO:0000313" key="4">
    <source>
        <dbReference type="EMBL" id="NMW66062.1"/>
    </source>
</evidence>
<protein>
    <submittedName>
        <fullName evidence="5">AbrB/MazE/SpoVT family DNA-binding domain-containing protein</fullName>
    </submittedName>
    <submittedName>
        <fullName evidence="7">Antitoxin VapB27</fullName>
    </submittedName>
</protein>
<dbReference type="EMBL" id="JABCUR010000015">
    <property type="protein sequence ID" value="NMW66062.1"/>
    <property type="molecule type" value="Genomic_DNA"/>
</dbReference>
<evidence type="ECO:0000259" key="2">
    <source>
        <dbReference type="PROSITE" id="PS51740"/>
    </source>
</evidence>
<reference evidence="9 10" key="3">
    <citation type="submission" date="2020-04" db="EMBL/GenBank/DDBJ databases">
        <title>Antimicrobial susceptibility and clonality of vaginal-derived multi-drug resistant Mobiluncus isolates in China.</title>
        <authorList>
            <person name="Zhang X."/>
        </authorList>
    </citation>
    <scope>NUCLEOTIDE SEQUENCE [LARGE SCALE GENOMIC DNA]</scope>
    <source>
        <strain evidence="6 9">12</strain>
        <strain evidence="4 10">13</strain>
        <strain evidence="5 11">7</strain>
    </source>
</reference>
<dbReference type="EMBL" id="JABCUV010000015">
    <property type="protein sequence ID" value="NMW94026.1"/>
    <property type="molecule type" value="Genomic_DNA"/>
</dbReference>
<reference evidence="3 12" key="2">
    <citation type="submission" date="2019-08" db="EMBL/GenBank/DDBJ databases">
        <title>Comparison of rpoB and gyrB Sequences from Mobiluncus Species and Development of a Multiplex PCR Method for Clinical Detection of Mobiluncus curtisii and Mobiluncus mulieris.</title>
        <authorList>
            <person name="Yang L."/>
            <person name="Shen Y."/>
            <person name="Xu G."/>
            <person name="Shu L.-B."/>
            <person name="Hu J."/>
            <person name="Zhang R."/>
            <person name="Wang Y."/>
            <person name="Zhou H.-W."/>
            <person name="Zhang X."/>
        </authorList>
    </citation>
    <scope>NUCLEOTIDE SEQUENCE [LARGE SCALE GENOMIC DNA]</scope>
    <source>
        <strain evidence="3 12">M26</strain>
    </source>
</reference>
<dbReference type="EMBL" id="JABCUS010000010">
    <property type="protein sequence ID" value="NMX03380.1"/>
    <property type="molecule type" value="Genomic_DNA"/>
</dbReference>
<organism evidence="5 11">
    <name type="scientific">Mobiluncus mulieris</name>
    <dbReference type="NCBI Taxonomy" id="2052"/>
    <lineage>
        <taxon>Bacteria</taxon>
        <taxon>Bacillati</taxon>
        <taxon>Actinomycetota</taxon>
        <taxon>Actinomycetes</taxon>
        <taxon>Actinomycetales</taxon>
        <taxon>Actinomycetaceae</taxon>
        <taxon>Mobiluncus</taxon>
    </lineage>
</organism>
<comment type="caution">
    <text evidence="5">The sequence shown here is derived from an EMBL/GenBank/DDBJ whole genome shotgun (WGS) entry which is preliminary data.</text>
</comment>
<dbReference type="Gene3D" id="2.10.260.10">
    <property type="match status" value="1"/>
</dbReference>
<dbReference type="GeneID" id="61167751"/>
<evidence type="ECO:0000313" key="5">
    <source>
        <dbReference type="EMBL" id="NMW94026.1"/>
    </source>
</evidence>
<dbReference type="Proteomes" id="UP001209486">
    <property type="component" value="Unassembled WGS sequence"/>
</dbReference>
<dbReference type="SMART" id="SM00966">
    <property type="entry name" value="SpoVT_AbrB"/>
    <property type="match status" value="1"/>
</dbReference>
<dbReference type="PROSITE" id="PS51740">
    <property type="entry name" value="SPOVT_ABRB"/>
    <property type="match status" value="1"/>
</dbReference>
<accession>A0A2J9KQN3</accession>
<evidence type="ECO:0000313" key="3">
    <source>
        <dbReference type="EMBL" id="MCU9969568.1"/>
    </source>
</evidence>
<dbReference type="Pfam" id="PF04014">
    <property type="entry name" value="MazE_antitoxin"/>
    <property type="match status" value="1"/>
</dbReference>
<dbReference type="EMBL" id="UGGQ01000006">
    <property type="protein sequence ID" value="STO17607.1"/>
    <property type="molecule type" value="Genomic_DNA"/>
</dbReference>
<dbReference type="Proteomes" id="UP000255284">
    <property type="component" value="Unassembled WGS sequence"/>
</dbReference>
<gene>
    <name evidence="3" type="ORF">FYZ43_09275</name>
    <name evidence="5" type="ORF">HHJ74_10135</name>
    <name evidence="6" type="ORF">HHJ77_05460</name>
    <name evidence="4" type="ORF">HHJ78_11265</name>
    <name evidence="7" type="ORF">NCTC11819_02201</name>
</gene>
<evidence type="ECO:0000256" key="1">
    <source>
        <dbReference type="PROSITE-ProRule" id="PRU01076"/>
    </source>
</evidence>
<evidence type="ECO:0000313" key="11">
    <source>
        <dbReference type="Proteomes" id="UP000582487"/>
    </source>
</evidence>
<dbReference type="SUPFAM" id="SSF89447">
    <property type="entry name" value="AbrB/MazE/MraZ-like"/>
    <property type="match status" value="1"/>
</dbReference>
<evidence type="ECO:0000313" key="7">
    <source>
        <dbReference type="EMBL" id="STO17607.1"/>
    </source>
</evidence>
<dbReference type="Proteomes" id="UP000575397">
    <property type="component" value="Unassembled WGS sequence"/>
</dbReference>
<dbReference type="Proteomes" id="UP000578252">
    <property type="component" value="Unassembled WGS sequence"/>
</dbReference>
<dbReference type="AlphaFoldDB" id="A0A2J9KQN3"/>
<reference evidence="7 8" key="1">
    <citation type="submission" date="2018-06" db="EMBL/GenBank/DDBJ databases">
        <authorList>
            <consortium name="Pathogen Informatics"/>
            <person name="Doyle S."/>
        </authorList>
    </citation>
    <scope>NUCLEOTIDE SEQUENCE [LARGE SCALE GENOMIC DNA]</scope>
    <source>
        <strain evidence="7 8">NCTC11819</strain>
    </source>
</reference>
<dbReference type="GO" id="GO:0003677">
    <property type="term" value="F:DNA binding"/>
    <property type="evidence" value="ECO:0007669"/>
    <property type="project" value="UniProtKB-UniRule"/>
</dbReference>
<dbReference type="OrthoDB" id="33406at2"/>
<evidence type="ECO:0000313" key="10">
    <source>
        <dbReference type="Proteomes" id="UP000578252"/>
    </source>
</evidence>
<keyword evidence="1 5" id="KW-0238">DNA-binding</keyword>
<evidence type="ECO:0000313" key="9">
    <source>
        <dbReference type="Proteomes" id="UP000575397"/>
    </source>
</evidence>
<evidence type="ECO:0000313" key="12">
    <source>
        <dbReference type="Proteomes" id="UP001209486"/>
    </source>
</evidence>
<dbReference type="RefSeq" id="WP_004012600.1">
    <property type="nucleotide sequence ID" value="NZ_CAMPNB010000003.1"/>
</dbReference>
<dbReference type="NCBIfam" id="TIGR01439">
    <property type="entry name" value="lp_hng_hel_AbrB"/>
    <property type="match status" value="1"/>
</dbReference>
<dbReference type="InterPro" id="IPR037914">
    <property type="entry name" value="SpoVT-AbrB_sf"/>
</dbReference>
<evidence type="ECO:0000313" key="6">
    <source>
        <dbReference type="EMBL" id="NMX03380.1"/>
    </source>
</evidence>
<evidence type="ECO:0000313" key="8">
    <source>
        <dbReference type="Proteomes" id="UP000255284"/>
    </source>
</evidence>